<protein>
    <submittedName>
        <fullName evidence="2">Uncharacterized protein</fullName>
    </submittedName>
</protein>
<dbReference type="Proteomes" id="UP001148786">
    <property type="component" value="Unassembled WGS sequence"/>
</dbReference>
<reference evidence="2" key="1">
    <citation type="submission" date="2022-07" db="EMBL/GenBank/DDBJ databases">
        <title>Genome Sequence of Agrocybe chaxingu.</title>
        <authorList>
            <person name="Buettner E."/>
        </authorList>
    </citation>
    <scope>NUCLEOTIDE SEQUENCE</scope>
    <source>
        <strain evidence="2">MP-N11</strain>
    </source>
</reference>
<evidence type="ECO:0000313" key="3">
    <source>
        <dbReference type="Proteomes" id="UP001148786"/>
    </source>
</evidence>
<accession>A0A9W8MSR7</accession>
<feature type="region of interest" description="Disordered" evidence="1">
    <location>
        <begin position="63"/>
        <end position="209"/>
    </location>
</feature>
<comment type="caution">
    <text evidence="2">The sequence shown here is derived from an EMBL/GenBank/DDBJ whole genome shotgun (WGS) entry which is preliminary data.</text>
</comment>
<feature type="compositionally biased region" description="Low complexity" evidence="1">
    <location>
        <begin position="70"/>
        <end position="80"/>
    </location>
</feature>
<gene>
    <name evidence="2" type="ORF">NLJ89_g10314</name>
</gene>
<proteinExistence type="predicted"/>
<evidence type="ECO:0000313" key="2">
    <source>
        <dbReference type="EMBL" id="KAJ3497711.1"/>
    </source>
</evidence>
<evidence type="ECO:0000256" key="1">
    <source>
        <dbReference type="SAM" id="MobiDB-lite"/>
    </source>
</evidence>
<feature type="compositionally biased region" description="Basic and acidic residues" evidence="1">
    <location>
        <begin position="93"/>
        <end position="113"/>
    </location>
</feature>
<dbReference type="EMBL" id="JANKHO010001845">
    <property type="protein sequence ID" value="KAJ3497711.1"/>
    <property type="molecule type" value="Genomic_DNA"/>
</dbReference>
<keyword evidence="3" id="KW-1185">Reference proteome</keyword>
<feature type="region of interest" description="Disordered" evidence="1">
    <location>
        <begin position="1"/>
        <end position="51"/>
    </location>
</feature>
<sequence>MPVTRSHSINSRQEKEREPVDLRLEQDREDPAVTSKEDAEGGRGTYTPYVPIAGQSELQLVVRFTPSPPSSSDSVPKTPVHQIHGTPTTPPKPSKDDDPVPREKPEGLRELLNRDVPPLARKWQVSDERLASPRTAAVSGAARLQKQSRSHRYVPYNRHEITRSVLGSPFSSSESNPSPRRTSGRSARSAASSIEWVQNENTGSKNEEK</sequence>
<feature type="compositionally biased region" description="Basic and acidic residues" evidence="1">
    <location>
        <begin position="12"/>
        <end position="41"/>
    </location>
</feature>
<feature type="compositionally biased region" description="Polar residues" evidence="1">
    <location>
        <begin position="1"/>
        <end position="11"/>
    </location>
</feature>
<dbReference type="OrthoDB" id="10475456at2759"/>
<name>A0A9W8MSR7_9AGAR</name>
<feature type="compositionally biased region" description="Low complexity" evidence="1">
    <location>
        <begin position="168"/>
        <end position="193"/>
    </location>
</feature>
<dbReference type="AlphaFoldDB" id="A0A9W8MSR7"/>
<organism evidence="2 3">
    <name type="scientific">Agrocybe chaxingu</name>
    <dbReference type="NCBI Taxonomy" id="84603"/>
    <lineage>
        <taxon>Eukaryota</taxon>
        <taxon>Fungi</taxon>
        <taxon>Dikarya</taxon>
        <taxon>Basidiomycota</taxon>
        <taxon>Agaricomycotina</taxon>
        <taxon>Agaricomycetes</taxon>
        <taxon>Agaricomycetidae</taxon>
        <taxon>Agaricales</taxon>
        <taxon>Agaricineae</taxon>
        <taxon>Strophariaceae</taxon>
        <taxon>Agrocybe</taxon>
    </lineage>
</organism>
<feature type="compositionally biased region" description="Polar residues" evidence="1">
    <location>
        <begin position="195"/>
        <end position="209"/>
    </location>
</feature>